<feature type="coiled-coil region" evidence="4">
    <location>
        <begin position="451"/>
        <end position="485"/>
    </location>
</feature>
<evidence type="ECO:0000313" key="6">
    <source>
        <dbReference type="Proteomes" id="UP001321473"/>
    </source>
</evidence>
<dbReference type="AlphaFoldDB" id="A0AAQ4DXC7"/>
<evidence type="ECO:0000256" key="4">
    <source>
        <dbReference type="SAM" id="Coils"/>
    </source>
</evidence>
<keyword evidence="6" id="KW-1185">Reference proteome</keyword>
<dbReference type="GO" id="GO:0003697">
    <property type="term" value="F:single-stranded DNA binding"/>
    <property type="evidence" value="ECO:0007669"/>
    <property type="project" value="TreeGrafter"/>
</dbReference>
<reference evidence="5 6" key="1">
    <citation type="journal article" date="2023" name="Arcadia Sci">
        <title>De novo assembly of a long-read Amblyomma americanum tick genome.</title>
        <authorList>
            <person name="Chou S."/>
            <person name="Poskanzer K.E."/>
            <person name="Rollins M."/>
            <person name="Thuy-Boun P.S."/>
        </authorList>
    </citation>
    <scope>NUCLEOTIDE SEQUENCE [LARGE SCALE GENOMIC DNA]</scope>
    <source>
        <strain evidence="5">F_SG_1</strain>
        <tissue evidence="5">Salivary glands</tissue>
    </source>
</reference>
<evidence type="ECO:0000313" key="5">
    <source>
        <dbReference type="EMBL" id="KAK8767117.1"/>
    </source>
</evidence>
<dbReference type="GO" id="GO:0005634">
    <property type="term" value="C:nucleus"/>
    <property type="evidence" value="ECO:0007669"/>
    <property type="project" value="TreeGrafter"/>
</dbReference>
<evidence type="ECO:0000256" key="2">
    <source>
        <dbReference type="ARBA" id="ARBA00018687"/>
    </source>
</evidence>
<feature type="coiled-coil region" evidence="4">
    <location>
        <begin position="4"/>
        <end position="83"/>
    </location>
</feature>
<protein>
    <recommendedName>
        <fullName evidence="2">Structural maintenance of chromosomes protein 5</fullName>
    </recommendedName>
</protein>
<dbReference type="SUPFAM" id="SSF52540">
    <property type="entry name" value="P-loop containing nucleoside triphosphate hydrolases"/>
    <property type="match status" value="1"/>
</dbReference>
<evidence type="ECO:0000256" key="1">
    <source>
        <dbReference type="ARBA" id="ARBA00010171"/>
    </source>
</evidence>
<dbReference type="GO" id="GO:0030915">
    <property type="term" value="C:Smc5-Smc6 complex"/>
    <property type="evidence" value="ECO:0007669"/>
    <property type="project" value="TreeGrafter"/>
</dbReference>
<dbReference type="Gene3D" id="3.40.50.300">
    <property type="entry name" value="P-loop containing nucleotide triphosphate hydrolases"/>
    <property type="match status" value="1"/>
</dbReference>
<keyword evidence="3 4" id="KW-0175">Coiled coil</keyword>
<evidence type="ECO:0000256" key="3">
    <source>
        <dbReference type="ARBA" id="ARBA00023054"/>
    </source>
</evidence>
<comment type="caution">
    <text evidence="5">The sequence shown here is derived from an EMBL/GenBank/DDBJ whole genome shotgun (WGS) entry which is preliminary data.</text>
</comment>
<dbReference type="EMBL" id="JARKHS020025742">
    <property type="protein sequence ID" value="KAK8767117.1"/>
    <property type="molecule type" value="Genomic_DNA"/>
</dbReference>
<dbReference type="PANTHER" id="PTHR45916">
    <property type="entry name" value="STRUCTURAL MAINTENANCE OF CHROMOSOMES PROTEIN 5"/>
    <property type="match status" value="1"/>
</dbReference>
<accession>A0AAQ4DXC7</accession>
<dbReference type="Proteomes" id="UP001321473">
    <property type="component" value="Unassembled WGS sequence"/>
</dbReference>
<gene>
    <name evidence="5" type="ORF">V5799_006102</name>
</gene>
<dbReference type="GO" id="GO:0000724">
    <property type="term" value="P:double-strand break repair via homologous recombination"/>
    <property type="evidence" value="ECO:0007669"/>
    <property type="project" value="TreeGrafter"/>
</dbReference>
<sequence>MQSLEATSKKVFELEEQFSSAKRELRRRLQEEEARVSRMKALAESIADIEQEMADLARDKSEEERVRVDLQQCNQAINRIQRERAEADIFIGSRQRESTVLVQQMMRLQDVSNQRMELLRRRSREAYEATLWLRQNEGRFKGKVYAPIMTQIDLLEPSDAKYVEAQIPTNDLVAFVAERQDDLNAFLTAMRDTCNLSVNGVVMPSESLDAFQPRRPLSQISQYGFRAYVQSLFTAPDGVMRYLCKRYRVHDIPVGSAATEDCLSQLRTLGINRFFTEENLYTVRVSEYDPSRFSTMSSELEPPSLLIMSVDTDTLEELEQRKQVLSDEIAAKVAEGRKLDSEERCLQQQQEELRRAKKRLLENAGRPRQLSILREDKQATLQTMESAAIDLDEVRRKTLCQQQETCACRMVQVKTLTETVMLCGETSRARAEHRLHMMTASADQEKAEGMLRVAEQQRFSLQVALEDLQKRLAAYQREVLVKRHKAQEATKCSSTTKQIPPELVKEFKRLPKTAKEVNNQLLLEEQTLSCMLPVDASVEREYWQCKAAVSRLEQEVAGSEQQLSLARAEMAETGARWLHDIDNLLQRVNRSFGRFLCELGCLGEVSLNHSPDPSQYDKYGVTISVKFHDETPLAELSAIYHSGGERSVATVLYIMALQEQTTVPFRVVDEINQGMDSDNERKVFEMMMNTAAKNSAQYLLVTPKLLPDLPYTEDVTMLFLMLLDSPITEGIDVLAGAPVGLLGDTQHLHQNM</sequence>
<feature type="coiled-coil region" evidence="4">
    <location>
        <begin position="308"/>
        <end position="366"/>
    </location>
</feature>
<proteinExistence type="inferred from homology"/>
<organism evidence="5 6">
    <name type="scientific">Amblyomma americanum</name>
    <name type="common">Lone star tick</name>
    <dbReference type="NCBI Taxonomy" id="6943"/>
    <lineage>
        <taxon>Eukaryota</taxon>
        <taxon>Metazoa</taxon>
        <taxon>Ecdysozoa</taxon>
        <taxon>Arthropoda</taxon>
        <taxon>Chelicerata</taxon>
        <taxon>Arachnida</taxon>
        <taxon>Acari</taxon>
        <taxon>Parasitiformes</taxon>
        <taxon>Ixodida</taxon>
        <taxon>Ixodoidea</taxon>
        <taxon>Ixodidae</taxon>
        <taxon>Amblyomminae</taxon>
        <taxon>Amblyomma</taxon>
    </lineage>
</organism>
<comment type="similarity">
    <text evidence="1">Belongs to the SMC family. SMC5 subfamily.</text>
</comment>
<name>A0AAQ4DXC7_AMBAM</name>
<dbReference type="PANTHER" id="PTHR45916:SF1">
    <property type="entry name" value="STRUCTURAL MAINTENANCE OF CHROMOSOMES PROTEIN 5"/>
    <property type="match status" value="1"/>
</dbReference>
<dbReference type="InterPro" id="IPR027417">
    <property type="entry name" value="P-loop_NTPase"/>
</dbReference>